<evidence type="ECO:0000313" key="1">
    <source>
        <dbReference type="EMBL" id="DAE18735.1"/>
    </source>
</evidence>
<accession>A0A8S5QHI6</accession>
<protein>
    <submittedName>
        <fullName evidence="1">Uncharacterized protein</fullName>
    </submittedName>
</protein>
<dbReference type="EMBL" id="BK015661">
    <property type="protein sequence ID" value="DAE18735.1"/>
    <property type="molecule type" value="Genomic_DNA"/>
</dbReference>
<organism evidence="1">
    <name type="scientific">Siphoviridae sp. ctXmm2</name>
    <dbReference type="NCBI Taxonomy" id="2825546"/>
    <lineage>
        <taxon>Viruses</taxon>
        <taxon>Duplodnaviria</taxon>
        <taxon>Heunggongvirae</taxon>
        <taxon>Uroviricota</taxon>
        <taxon>Caudoviricetes</taxon>
    </lineage>
</organism>
<reference evidence="1" key="1">
    <citation type="journal article" date="2021" name="Proc. Natl. Acad. Sci. U.S.A.">
        <title>A Catalog of Tens of Thousands of Viruses from Human Metagenomes Reveals Hidden Associations with Chronic Diseases.</title>
        <authorList>
            <person name="Tisza M.J."/>
            <person name="Buck C.B."/>
        </authorList>
    </citation>
    <scope>NUCLEOTIDE SEQUENCE</scope>
    <source>
        <strain evidence="1">CtXmm2</strain>
    </source>
</reference>
<name>A0A8S5QHI6_9CAUD</name>
<sequence>MVTNKSLNLSYHALAINARSQAAYNGLVIYINNSTKSRWCVGDKKEERDDLHPI</sequence>
<proteinExistence type="predicted"/>